<dbReference type="Pfam" id="PF08240">
    <property type="entry name" value="ADH_N"/>
    <property type="match status" value="1"/>
</dbReference>
<evidence type="ECO:0000256" key="3">
    <source>
        <dbReference type="ARBA" id="ARBA00022833"/>
    </source>
</evidence>
<dbReference type="InterPro" id="IPR013154">
    <property type="entry name" value="ADH-like_N"/>
</dbReference>
<dbReference type="SUPFAM" id="SSF51735">
    <property type="entry name" value="NAD(P)-binding Rossmann-fold domains"/>
    <property type="match status" value="1"/>
</dbReference>
<keyword evidence="4" id="KW-0560">Oxidoreductase</keyword>
<dbReference type="GO" id="GO:0008270">
    <property type="term" value="F:zinc ion binding"/>
    <property type="evidence" value="ECO:0007669"/>
    <property type="project" value="InterPro"/>
</dbReference>
<organism evidence="8 9">
    <name type="scientific">Mycobacterium gordonae</name>
    <dbReference type="NCBI Taxonomy" id="1778"/>
    <lineage>
        <taxon>Bacteria</taxon>
        <taxon>Bacillati</taxon>
        <taxon>Actinomycetota</taxon>
        <taxon>Actinomycetes</taxon>
        <taxon>Mycobacteriales</taxon>
        <taxon>Mycobacteriaceae</taxon>
        <taxon>Mycobacterium</taxon>
    </lineage>
</organism>
<dbReference type="Gene3D" id="3.90.180.10">
    <property type="entry name" value="Medium-chain alcohol dehydrogenases, catalytic domain"/>
    <property type="match status" value="1"/>
</dbReference>
<accession>A0A1A6BM86</accession>
<comment type="caution">
    <text evidence="8">The sequence shown here is derived from an EMBL/GenBank/DDBJ whole genome shotgun (WGS) entry which is preliminary data.</text>
</comment>
<dbReference type="OrthoDB" id="241504at2"/>
<dbReference type="PANTHER" id="PTHR42813">
    <property type="entry name" value="ZINC-TYPE ALCOHOL DEHYDROGENASE-LIKE"/>
    <property type="match status" value="1"/>
</dbReference>
<gene>
    <name evidence="8" type="ORF">A9W98_09395</name>
</gene>
<reference evidence="8 9" key="1">
    <citation type="submission" date="2016-06" db="EMBL/GenBank/DDBJ databases">
        <authorList>
            <person name="Kjaerup R.B."/>
            <person name="Dalgaard T.S."/>
            <person name="Juul-Madsen H.R."/>
        </authorList>
    </citation>
    <scope>NUCLEOTIDE SEQUENCE [LARGE SCALE GENOMIC DNA]</scope>
    <source>
        <strain evidence="8 9">1245752.6</strain>
    </source>
</reference>
<dbReference type="InterPro" id="IPR036291">
    <property type="entry name" value="NAD(P)-bd_dom_sf"/>
</dbReference>
<dbReference type="InterPro" id="IPR002328">
    <property type="entry name" value="ADH_Zn_CS"/>
</dbReference>
<keyword evidence="3 5" id="KW-0862">Zinc</keyword>
<proteinExistence type="inferred from homology"/>
<evidence type="ECO:0000259" key="6">
    <source>
        <dbReference type="Pfam" id="PF00107"/>
    </source>
</evidence>
<feature type="domain" description="Alcohol dehydrogenase-like N-terminal" evidence="7">
    <location>
        <begin position="25"/>
        <end position="152"/>
    </location>
</feature>
<evidence type="ECO:0000256" key="2">
    <source>
        <dbReference type="ARBA" id="ARBA00022723"/>
    </source>
</evidence>
<dbReference type="Pfam" id="PF00107">
    <property type="entry name" value="ADH_zinc_N"/>
    <property type="match status" value="1"/>
</dbReference>
<keyword evidence="2 5" id="KW-0479">Metal-binding</keyword>
<evidence type="ECO:0000256" key="5">
    <source>
        <dbReference type="RuleBase" id="RU361277"/>
    </source>
</evidence>
<dbReference type="Gene3D" id="3.40.50.720">
    <property type="entry name" value="NAD(P)-binding Rossmann-like Domain"/>
    <property type="match status" value="1"/>
</dbReference>
<dbReference type="AlphaFoldDB" id="A0A1A6BM86"/>
<comment type="similarity">
    <text evidence="5">Belongs to the zinc-containing alcohol dehydrogenase family.</text>
</comment>
<evidence type="ECO:0000259" key="7">
    <source>
        <dbReference type="Pfam" id="PF08240"/>
    </source>
</evidence>
<dbReference type="CDD" id="cd08283">
    <property type="entry name" value="FDH_like_1"/>
    <property type="match status" value="1"/>
</dbReference>
<dbReference type="EMBL" id="MAEM01000074">
    <property type="protein sequence ID" value="OBS03416.1"/>
    <property type="molecule type" value="Genomic_DNA"/>
</dbReference>
<dbReference type="SUPFAM" id="SSF50129">
    <property type="entry name" value="GroES-like"/>
    <property type="match status" value="1"/>
</dbReference>
<protein>
    <submittedName>
        <fullName evidence="8">Glutathione-dependent formaldehyde dehydrogenase</fullName>
    </submittedName>
</protein>
<comment type="cofactor">
    <cofactor evidence="1 5">
        <name>Zn(2+)</name>
        <dbReference type="ChEBI" id="CHEBI:29105"/>
    </cofactor>
</comment>
<evidence type="ECO:0000256" key="1">
    <source>
        <dbReference type="ARBA" id="ARBA00001947"/>
    </source>
</evidence>
<evidence type="ECO:0000313" key="8">
    <source>
        <dbReference type="EMBL" id="OBS03416.1"/>
    </source>
</evidence>
<feature type="domain" description="Alcohol dehydrogenase-like C-terminal" evidence="6">
    <location>
        <begin position="196"/>
        <end position="264"/>
    </location>
</feature>
<dbReference type="GO" id="GO:0016491">
    <property type="term" value="F:oxidoreductase activity"/>
    <property type="evidence" value="ECO:0007669"/>
    <property type="project" value="UniProtKB-KW"/>
</dbReference>
<evidence type="ECO:0000256" key="4">
    <source>
        <dbReference type="ARBA" id="ARBA00023002"/>
    </source>
</evidence>
<evidence type="ECO:0000313" key="9">
    <source>
        <dbReference type="Proteomes" id="UP000093757"/>
    </source>
</evidence>
<name>A0A1A6BM86_MYCGO</name>
<dbReference type="PROSITE" id="PS00059">
    <property type="entry name" value="ADH_ZINC"/>
    <property type="match status" value="1"/>
</dbReference>
<dbReference type="InterPro" id="IPR013149">
    <property type="entry name" value="ADH-like_C"/>
</dbReference>
<dbReference type="PANTHER" id="PTHR42813:SF2">
    <property type="entry name" value="DEHYDROGENASE, ZINC-CONTAINING, PUTATIVE (AFU_ORTHOLOGUE AFUA_2G02810)-RELATED"/>
    <property type="match status" value="1"/>
</dbReference>
<dbReference type="InterPro" id="IPR011032">
    <property type="entry name" value="GroES-like_sf"/>
</dbReference>
<dbReference type="RefSeq" id="WP_065132429.1">
    <property type="nucleotide sequence ID" value="NZ_MAEM01000074.1"/>
</dbReference>
<sequence length="389" mass="41834">MRATVWAGRNSVEVQSVSDPKILNDRDAIVRVTSTAICGSDLHIYDGYIPTVKHGDILGHEFMGEVVEVGKAVGNLAVGDRVVVPFPISCGACSACDRDLYSLCENSNPNVGIAEKLMGHSPAGLFGYSHMLGGFAGGQAEYARVPFADIGPLKIEDDLTDDQALFLSDILPTGYMGAEMCGITPEDVVAVWGAGPVGLFAAVSARLLGASQVIVIDRVPYRLELAERLGATPLNFADTSVLGELQEMTAGRGPDHCIDAVGMEARNGSTVVDVYDRVKQAVRMETERPHALREAAMSCRNGGTISIVGVYGGMMDKFPIGAVMNRSLTIKAGQCHVQRYMRPLLQRIRNGEIDPTAIISHHLPLDQAPQGYEIFKHKRDNCTKVVLNP</sequence>
<dbReference type="Proteomes" id="UP000093757">
    <property type="component" value="Unassembled WGS sequence"/>
</dbReference>